<evidence type="ECO:0000256" key="2">
    <source>
        <dbReference type="ARBA" id="ARBA00003949"/>
    </source>
</evidence>
<dbReference type="NCBIfam" id="NF004064">
    <property type="entry name" value="PRK05578.1"/>
    <property type="match status" value="1"/>
</dbReference>
<evidence type="ECO:0000313" key="17">
    <source>
        <dbReference type="Proteomes" id="UP000001038"/>
    </source>
</evidence>
<sequence>MTIIHPLSAEVSHTASKPTSQTSSMEEVKSGQKITKIQDEGSRDLSPETVQRLIFQSQEAKKKAYCPYSQFRVGAALLTIDNRVFTGCNVENACYNLGMCAERNAMAKAVSEGHRNFKAIAVASDVRDHFVFPCGGCRQFMREFGTDWDVYLSHPDGSHRKMTVEELLPFSFGPEDLSKKKIPHTPNEY</sequence>
<dbReference type="KEGG" id="ola:101171740"/>
<dbReference type="CTD" id="978"/>
<keyword evidence="7 12" id="KW-0862">Zinc</keyword>
<dbReference type="GeneID" id="101171740"/>
<evidence type="ECO:0000256" key="7">
    <source>
        <dbReference type="ARBA" id="ARBA00022833"/>
    </source>
</evidence>
<dbReference type="PROSITE" id="PS00903">
    <property type="entry name" value="CYT_DCMP_DEAMINASES_1"/>
    <property type="match status" value="1"/>
</dbReference>
<proteinExistence type="inferred from homology"/>
<organism evidence="16 17">
    <name type="scientific">Oryzias latipes</name>
    <name type="common">Japanese rice fish</name>
    <name type="synonym">Japanese killifish</name>
    <dbReference type="NCBI Taxonomy" id="8090"/>
    <lineage>
        <taxon>Eukaryota</taxon>
        <taxon>Metazoa</taxon>
        <taxon>Chordata</taxon>
        <taxon>Craniata</taxon>
        <taxon>Vertebrata</taxon>
        <taxon>Euteleostomi</taxon>
        <taxon>Actinopterygii</taxon>
        <taxon>Neopterygii</taxon>
        <taxon>Teleostei</taxon>
        <taxon>Neoteleostei</taxon>
        <taxon>Acanthomorphata</taxon>
        <taxon>Ovalentaria</taxon>
        <taxon>Atherinomorphae</taxon>
        <taxon>Beloniformes</taxon>
        <taxon>Adrianichthyidae</taxon>
        <taxon>Oryziinae</taxon>
        <taxon>Oryzias</taxon>
    </lineage>
</organism>
<evidence type="ECO:0000256" key="10">
    <source>
        <dbReference type="PIRSR" id="PIRSR606262-1"/>
    </source>
</evidence>
<dbReference type="EC" id="3.5.4.5" evidence="4 13"/>
<dbReference type="GO" id="GO:0042802">
    <property type="term" value="F:identical protein binding"/>
    <property type="evidence" value="ECO:0007669"/>
    <property type="project" value="UniProtKB-ARBA"/>
</dbReference>
<keyword evidence="6 13" id="KW-0378">Hydrolase</keyword>
<evidence type="ECO:0000256" key="6">
    <source>
        <dbReference type="ARBA" id="ARBA00022801"/>
    </source>
</evidence>
<feature type="binding site" evidence="11">
    <location>
        <begin position="89"/>
        <end position="95"/>
    </location>
    <ligand>
        <name>substrate</name>
    </ligand>
</feature>
<evidence type="ECO:0000256" key="5">
    <source>
        <dbReference type="ARBA" id="ARBA00022723"/>
    </source>
</evidence>
<dbReference type="InterPro" id="IPR006262">
    <property type="entry name" value="Cyt_deam_tetra"/>
</dbReference>
<dbReference type="InterPro" id="IPR016192">
    <property type="entry name" value="APOBEC/CMP_deaminase_Zn-bd"/>
</dbReference>
<keyword evidence="17" id="KW-1185">Reference proteome</keyword>
<feature type="active site" description="Proton donor" evidence="10">
    <location>
        <position position="102"/>
    </location>
</feature>
<dbReference type="SUPFAM" id="SSF53927">
    <property type="entry name" value="Cytidine deaminase-like"/>
    <property type="match status" value="1"/>
</dbReference>
<dbReference type="InterPro" id="IPR016193">
    <property type="entry name" value="Cytidine_deaminase-like"/>
</dbReference>
<dbReference type="InParanoid" id="A0A3B3H8U1"/>
<dbReference type="GO" id="GO:0055086">
    <property type="term" value="P:nucleobase-containing small molecule metabolic process"/>
    <property type="evidence" value="ECO:0007669"/>
    <property type="project" value="UniProtKB-ARBA"/>
</dbReference>
<evidence type="ECO:0000259" key="15">
    <source>
        <dbReference type="PROSITE" id="PS51747"/>
    </source>
</evidence>
<accession>A0A3B3H8U1</accession>
<dbReference type="GO" id="GO:0005829">
    <property type="term" value="C:cytosol"/>
    <property type="evidence" value="ECO:0000318"/>
    <property type="project" value="GO_Central"/>
</dbReference>
<dbReference type="Ensembl" id="ENSORLT00000045892.1">
    <property type="protein sequence ID" value="ENSORLP00000028282.1"/>
    <property type="gene ID" value="ENSORLG00000027661.1"/>
</dbReference>
<comment type="similarity">
    <text evidence="3 13">Belongs to the cytidine and deoxycytidylate deaminase family.</text>
</comment>
<dbReference type="FunFam" id="3.40.140.10:FF:000008">
    <property type="entry name" value="Cytidine deaminase"/>
    <property type="match status" value="1"/>
</dbReference>
<dbReference type="STRING" id="8090.ENSORLP00000028282"/>
<feature type="binding site" evidence="12">
    <location>
        <position position="137"/>
    </location>
    <ligand>
        <name>Zn(2+)</name>
        <dbReference type="ChEBI" id="CHEBI:29105"/>
        <note>catalytic</note>
    </ligand>
</feature>
<evidence type="ECO:0000256" key="12">
    <source>
        <dbReference type="PIRSR" id="PIRSR606262-3"/>
    </source>
</evidence>
<comment type="cofactor">
    <cofactor evidence="1 12 13">
        <name>Zn(2+)</name>
        <dbReference type="ChEBI" id="CHEBI:29105"/>
    </cofactor>
</comment>
<reference evidence="16" key="3">
    <citation type="submission" date="2025-09" db="UniProtKB">
        <authorList>
            <consortium name="Ensembl"/>
        </authorList>
    </citation>
    <scope>IDENTIFICATION</scope>
    <source>
        <strain evidence="16">Hd-rR</strain>
    </source>
</reference>
<evidence type="ECO:0000256" key="8">
    <source>
        <dbReference type="ARBA" id="ARBA00032005"/>
    </source>
</evidence>
<reference evidence="16" key="2">
    <citation type="submission" date="2025-08" db="UniProtKB">
        <authorList>
            <consortium name="Ensembl"/>
        </authorList>
    </citation>
    <scope>IDENTIFICATION</scope>
    <source>
        <strain evidence="16">Hd-rR</strain>
    </source>
</reference>
<feature type="binding site" evidence="12">
    <location>
        <position position="100"/>
    </location>
    <ligand>
        <name>Zn(2+)</name>
        <dbReference type="ChEBI" id="CHEBI:29105"/>
        <note>catalytic</note>
    </ligand>
</feature>
<dbReference type="Bgee" id="ENSORLG00000027661">
    <property type="expression patterns" value="Expressed in liver and 3 other cell types or tissues"/>
</dbReference>
<name>A0A3B3H8U1_ORYLA</name>
<evidence type="ECO:0000256" key="4">
    <source>
        <dbReference type="ARBA" id="ARBA00012783"/>
    </source>
</evidence>
<dbReference type="CDD" id="cd01283">
    <property type="entry name" value="cytidine_deaminase"/>
    <property type="match status" value="1"/>
</dbReference>
<evidence type="ECO:0000256" key="11">
    <source>
        <dbReference type="PIRSR" id="PIRSR606262-2"/>
    </source>
</evidence>
<dbReference type="FunCoup" id="A0A3B3H8U1">
    <property type="interactions" value="103"/>
</dbReference>
<comment type="catalytic activity">
    <reaction evidence="13">
        <text>2'-deoxycytidine + H2O + H(+) = 2'-deoxyuridine + NH4(+)</text>
        <dbReference type="Rhea" id="RHEA:13433"/>
        <dbReference type="ChEBI" id="CHEBI:15377"/>
        <dbReference type="ChEBI" id="CHEBI:15378"/>
        <dbReference type="ChEBI" id="CHEBI:15698"/>
        <dbReference type="ChEBI" id="CHEBI:16450"/>
        <dbReference type="ChEBI" id="CHEBI:28938"/>
        <dbReference type="EC" id="3.5.4.5"/>
    </reaction>
</comment>
<feature type="compositionally biased region" description="Polar residues" evidence="14">
    <location>
        <begin position="11"/>
        <end position="25"/>
    </location>
</feature>
<dbReference type="PANTHER" id="PTHR11644:SF24">
    <property type="entry name" value="CYTIDINE DEAMINASE"/>
    <property type="match status" value="1"/>
</dbReference>
<dbReference type="GO" id="GO:0072527">
    <property type="term" value="P:pyrimidine-containing compound metabolic process"/>
    <property type="evidence" value="ECO:0007669"/>
    <property type="project" value="UniProtKB-ARBA"/>
</dbReference>
<dbReference type="AlphaFoldDB" id="A0A3B3H8U1"/>
<dbReference type="PROSITE" id="PS51747">
    <property type="entry name" value="CYT_DCMP_DEAMINASES_2"/>
    <property type="match status" value="1"/>
</dbReference>
<dbReference type="InterPro" id="IPR002125">
    <property type="entry name" value="CMP_dCMP_dom"/>
</dbReference>
<feature type="region of interest" description="Disordered" evidence="14">
    <location>
        <begin position="1"/>
        <end position="45"/>
    </location>
</feature>
<dbReference type="GO" id="GO:0004126">
    <property type="term" value="F:cytidine deaminase activity"/>
    <property type="evidence" value="ECO:0000318"/>
    <property type="project" value="GO_Central"/>
</dbReference>
<dbReference type="InterPro" id="IPR050202">
    <property type="entry name" value="Cyt/Deoxycyt_deaminase"/>
</dbReference>
<dbReference type="Pfam" id="PF00383">
    <property type="entry name" value="dCMP_cyt_deam_1"/>
    <property type="match status" value="1"/>
</dbReference>
<evidence type="ECO:0000256" key="1">
    <source>
        <dbReference type="ARBA" id="ARBA00001947"/>
    </source>
</evidence>
<evidence type="ECO:0000313" key="16">
    <source>
        <dbReference type="Ensembl" id="ENSORLP00000028282.1"/>
    </source>
</evidence>
<evidence type="ECO:0000256" key="14">
    <source>
        <dbReference type="SAM" id="MobiDB-lite"/>
    </source>
</evidence>
<dbReference type="OrthoDB" id="414540at2759"/>
<evidence type="ECO:0000256" key="13">
    <source>
        <dbReference type="RuleBase" id="RU364006"/>
    </source>
</evidence>
<evidence type="ECO:0000256" key="9">
    <source>
        <dbReference type="ARBA" id="ARBA00049558"/>
    </source>
</evidence>
<dbReference type="PANTHER" id="PTHR11644">
    <property type="entry name" value="CYTIDINE DEAMINASE"/>
    <property type="match status" value="1"/>
</dbReference>
<feature type="binding site" evidence="12">
    <location>
        <position position="134"/>
    </location>
    <ligand>
        <name>Zn(2+)</name>
        <dbReference type="ChEBI" id="CHEBI:29105"/>
        <note>catalytic</note>
    </ligand>
</feature>
<reference evidence="16 17" key="1">
    <citation type="journal article" date="2007" name="Nature">
        <title>The medaka draft genome and insights into vertebrate genome evolution.</title>
        <authorList>
            <person name="Kasahara M."/>
            <person name="Naruse K."/>
            <person name="Sasaki S."/>
            <person name="Nakatani Y."/>
            <person name="Qu W."/>
            <person name="Ahsan B."/>
            <person name="Yamada T."/>
            <person name="Nagayasu Y."/>
            <person name="Doi K."/>
            <person name="Kasai Y."/>
            <person name="Jindo T."/>
            <person name="Kobayashi D."/>
            <person name="Shimada A."/>
            <person name="Toyoda A."/>
            <person name="Kuroki Y."/>
            <person name="Fujiyama A."/>
            <person name="Sasaki T."/>
            <person name="Shimizu A."/>
            <person name="Asakawa S."/>
            <person name="Shimizu N."/>
            <person name="Hashimoto S."/>
            <person name="Yang J."/>
            <person name="Lee Y."/>
            <person name="Matsushima K."/>
            <person name="Sugano S."/>
            <person name="Sakaizumi M."/>
            <person name="Narita T."/>
            <person name="Ohishi K."/>
            <person name="Haga S."/>
            <person name="Ohta F."/>
            <person name="Nomoto H."/>
            <person name="Nogata K."/>
            <person name="Morishita T."/>
            <person name="Endo T."/>
            <person name="Shin-I T."/>
            <person name="Takeda H."/>
            <person name="Morishita S."/>
            <person name="Kohara Y."/>
        </authorList>
    </citation>
    <scope>NUCLEOTIDE SEQUENCE [LARGE SCALE GENOMIC DNA]</scope>
    <source>
        <strain evidence="16 17">Hd-rR</strain>
    </source>
</reference>
<dbReference type="RefSeq" id="XP_004069328.3">
    <property type="nucleotide sequence ID" value="XM_004069280.4"/>
</dbReference>
<comment type="catalytic activity">
    <reaction evidence="9 13">
        <text>cytidine + H2O + H(+) = uridine + NH4(+)</text>
        <dbReference type="Rhea" id="RHEA:16069"/>
        <dbReference type="ChEBI" id="CHEBI:15377"/>
        <dbReference type="ChEBI" id="CHEBI:15378"/>
        <dbReference type="ChEBI" id="CHEBI:16704"/>
        <dbReference type="ChEBI" id="CHEBI:17562"/>
        <dbReference type="ChEBI" id="CHEBI:28938"/>
        <dbReference type="EC" id="3.5.4.5"/>
    </reaction>
</comment>
<gene>
    <name evidence="16" type="primary">CDA</name>
    <name evidence="16" type="synonym">cda</name>
</gene>
<dbReference type="Gene3D" id="3.40.140.10">
    <property type="entry name" value="Cytidine Deaminase, domain 2"/>
    <property type="match status" value="1"/>
</dbReference>
<dbReference type="GeneTree" id="ENSGT00390000000911"/>
<feature type="compositionally biased region" description="Basic and acidic residues" evidence="14">
    <location>
        <begin position="26"/>
        <end position="45"/>
    </location>
</feature>
<feature type="domain" description="CMP/dCMP-type deaminase" evidence="15">
    <location>
        <begin position="48"/>
        <end position="175"/>
    </location>
</feature>
<comment type="function">
    <text evidence="2 13">This enzyme scavenges exogenous and endogenous cytidine and 2'-deoxycytidine for UMP synthesis.</text>
</comment>
<dbReference type="GO" id="GO:0008270">
    <property type="term" value="F:zinc ion binding"/>
    <property type="evidence" value="ECO:0000318"/>
    <property type="project" value="GO_Central"/>
</dbReference>
<evidence type="ECO:0000256" key="3">
    <source>
        <dbReference type="ARBA" id="ARBA00006576"/>
    </source>
</evidence>
<dbReference type="Proteomes" id="UP000001038">
    <property type="component" value="Chromosome 5"/>
</dbReference>
<protein>
    <recommendedName>
        <fullName evidence="4 13">Cytidine deaminase</fullName>
        <ecNumber evidence="4 13">3.5.4.5</ecNumber>
    </recommendedName>
    <alternativeName>
        <fullName evidence="8 13">Cytidine aminohydrolase</fullName>
    </alternativeName>
</protein>
<dbReference type="NCBIfam" id="TIGR01354">
    <property type="entry name" value="cyt_deam_tetra"/>
    <property type="match status" value="1"/>
</dbReference>
<keyword evidence="5 12" id="KW-0479">Metal-binding</keyword>